<dbReference type="Gene3D" id="3.30.200.20">
    <property type="entry name" value="Phosphorylase Kinase, domain 1"/>
    <property type="match status" value="1"/>
</dbReference>
<feature type="non-terminal residue" evidence="11">
    <location>
        <position position="1"/>
    </location>
</feature>
<comment type="caution">
    <text evidence="11">The sequence shown here is derived from an EMBL/GenBank/DDBJ whole genome shotgun (WGS) entry which is preliminary data.</text>
</comment>
<feature type="compositionally biased region" description="Acidic residues" evidence="9">
    <location>
        <begin position="394"/>
        <end position="406"/>
    </location>
</feature>
<dbReference type="STRING" id="708197.A0A166PF81"/>
<dbReference type="PANTHER" id="PTHR24058">
    <property type="entry name" value="DUAL SPECIFICITY PROTEIN KINASE"/>
    <property type="match status" value="1"/>
</dbReference>
<feature type="compositionally biased region" description="Acidic residues" evidence="9">
    <location>
        <begin position="552"/>
        <end position="561"/>
    </location>
</feature>
<evidence type="ECO:0000313" key="12">
    <source>
        <dbReference type="Proteomes" id="UP000076552"/>
    </source>
</evidence>
<reference evidence="11 12" key="1">
    <citation type="submission" date="2015-06" db="EMBL/GenBank/DDBJ databases">
        <title>Survival trade-offs in plant roots during colonization by closely related pathogenic and mutualistic fungi.</title>
        <authorList>
            <person name="Hacquard S."/>
            <person name="Kracher B."/>
            <person name="Hiruma K."/>
            <person name="Weinman A."/>
            <person name="Muench P."/>
            <person name="Garrido Oter R."/>
            <person name="Ver Loren van Themaat E."/>
            <person name="Dallerey J.-F."/>
            <person name="Damm U."/>
            <person name="Henrissat B."/>
            <person name="Lespinet O."/>
            <person name="Thon M."/>
            <person name="Kemen E."/>
            <person name="McHardy A.C."/>
            <person name="Schulze-Lefert P."/>
            <person name="O'Connell R.J."/>
        </authorList>
    </citation>
    <scope>NUCLEOTIDE SEQUENCE [LARGE SCALE GENOMIC DNA]</scope>
    <source>
        <strain evidence="11 12">0861</strain>
    </source>
</reference>
<dbReference type="PROSITE" id="PS00107">
    <property type="entry name" value="PROTEIN_KINASE_ATP"/>
    <property type="match status" value="1"/>
</dbReference>
<sequence length="950" mass="107058">LKRIQAVDKQQHSSLTLHKPHLFWSPSLHCPLVFSCRPASLFPHELSRHSHPVRKQFLPHINLLLISADTSLLLFASKRPRGLLPLADTAAINIQQTRRLDKSWNHACCRIATMASSSDEGEIMENDAVELKATSLPKKFEGNGVDRQDRTRDRYSASKSPEHDNAARHYNPPRRSRSPPPRGFKRARDERDYVGGGRQDTRRFRVHYEDGPRDDYRRSRVSYEDLDRPPSRGSNHSYDGRDRNRSRDRDTYRERDRERDRDRDRYPDKKPRNRTRSPYRPPRNDRGGRDDHYGRDVGRDRLTDSFRGLKYDEHRDRESRNGNTASNGVAVGKDSRASRDDAKPVKDSADDRNSAASRSRDQTSVSPHSKRTRFLLTPEGSAPQVVEPEHGYDEPEEPMAIDEEAEIERRRRRRDELLSKSSSATPLLVHALHAADKPAVFSPARESTPGAGDIGTPGTDFGSPAQEGSSPGAIDIVNESDLMNTHGGGEVTEEDGPSAADYDPTVDMKEDERRDEMRHGNVGVHGEVPEAQTEAQPQEQPEEAPTKKPSGDDDDDDDFDMFAEDFDDEKYAAPNPAKVAVVDETKASPALAPPNGAILEGDDKDGYYKIRIGEIMNGRYQVQSTLGKGMFSGVARAVDITNKKLVAIKIMRNNDALRKGGFTEIAILQKLNDADPDSRKHIVKFERHFDHKGHLCMAFEHLSLNLREVLKKFGNNVGINLGATRAYAHQIFIGLAHMRKCSVIHADLKPDNILVNESRNVLKICDLGTGIDKSDAATAHNEITPYLVSRFYRAPEIILGMPYDYSIDMWSIGCTLYELYTGKILFAGDSNNQMLKAIMEIRGKITPKLYKRGQLSAMHFDEMGNFVSMERDKALGKTTARVLPVIKPTRDLRTRLFAASAGMNDAETRDLNHFVDLLEHCLTLNPEKRIKPADALKHPFFTSRVAPPKR</sequence>
<dbReference type="SUPFAM" id="SSF56112">
    <property type="entry name" value="Protein kinase-like (PK-like)"/>
    <property type="match status" value="1"/>
</dbReference>
<accession>A0A166PF81</accession>
<evidence type="ECO:0000313" key="11">
    <source>
        <dbReference type="EMBL" id="KZL66708.1"/>
    </source>
</evidence>
<feature type="compositionally biased region" description="Low complexity" evidence="9">
    <location>
        <begin position="529"/>
        <end position="539"/>
    </location>
</feature>
<dbReference type="GO" id="GO:0005524">
    <property type="term" value="F:ATP binding"/>
    <property type="evidence" value="ECO:0007669"/>
    <property type="project" value="UniProtKB-UniRule"/>
</dbReference>
<dbReference type="SMART" id="SM00220">
    <property type="entry name" value="S_TKc"/>
    <property type="match status" value="1"/>
</dbReference>
<gene>
    <name evidence="11" type="ORF">CT0861_00570</name>
</gene>
<dbReference type="InterPro" id="IPR044092">
    <property type="entry name" value="STKc_PRP4"/>
</dbReference>
<evidence type="ECO:0000256" key="9">
    <source>
        <dbReference type="SAM" id="MobiDB-lite"/>
    </source>
</evidence>
<feature type="compositionally biased region" description="Basic and acidic residues" evidence="9">
    <location>
        <begin position="506"/>
        <end position="519"/>
    </location>
</feature>
<dbReference type="PROSITE" id="PS00108">
    <property type="entry name" value="PROTEIN_KINASE_ST"/>
    <property type="match status" value="1"/>
</dbReference>
<dbReference type="InterPro" id="IPR008271">
    <property type="entry name" value="Ser/Thr_kinase_AS"/>
</dbReference>
<comment type="similarity">
    <text evidence="7">Belongs to the protein kinase superfamily. CMGC Ser/Thr protein kinase family.</text>
</comment>
<keyword evidence="12" id="KW-1185">Reference proteome</keyword>
<proteinExistence type="inferred from homology"/>
<feature type="compositionally biased region" description="Basic and acidic residues" evidence="9">
    <location>
        <begin position="238"/>
        <end position="270"/>
    </location>
</feature>
<feature type="compositionally biased region" description="Basic and acidic residues" evidence="9">
    <location>
        <begin position="186"/>
        <end position="230"/>
    </location>
</feature>
<keyword evidence="2" id="KW-0723">Serine/threonine-protein kinase</keyword>
<dbReference type="GO" id="GO:0045292">
    <property type="term" value="P:mRNA cis splicing, via spliceosome"/>
    <property type="evidence" value="ECO:0007669"/>
    <property type="project" value="InterPro"/>
</dbReference>
<dbReference type="Pfam" id="PF00069">
    <property type="entry name" value="Pkinase"/>
    <property type="match status" value="1"/>
</dbReference>
<feature type="compositionally biased region" description="Basic and acidic residues" evidence="9">
    <location>
        <begin position="139"/>
        <end position="167"/>
    </location>
</feature>
<evidence type="ECO:0000256" key="8">
    <source>
        <dbReference type="PROSITE-ProRule" id="PRU10141"/>
    </source>
</evidence>
<evidence type="ECO:0000259" key="10">
    <source>
        <dbReference type="PROSITE" id="PS50011"/>
    </source>
</evidence>
<keyword evidence="3" id="KW-0808">Transferase</keyword>
<feature type="compositionally biased region" description="Basic and acidic residues" evidence="9">
    <location>
        <begin position="282"/>
        <end position="320"/>
    </location>
</feature>
<evidence type="ECO:0000256" key="5">
    <source>
        <dbReference type="ARBA" id="ARBA00022777"/>
    </source>
</evidence>
<dbReference type="Proteomes" id="UP000076552">
    <property type="component" value="Unassembled WGS sequence"/>
</dbReference>
<evidence type="ECO:0000256" key="6">
    <source>
        <dbReference type="ARBA" id="ARBA00022840"/>
    </source>
</evidence>
<dbReference type="InterPro" id="IPR011009">
    <property type="entry name" value="Kinase-like_dom_sf"/>
</dbReference>
<dbReference type="InterPro" id="IPR050494">
    <property type="entry name" value="Ser_Thr_dual-spec_kinase"/>
</dbReference>
<feature type="domain" description="Protein kinase" evidence="10">
    <location>
        <begin position="620"/>
        <end position="941"/>
    </location>
</feature>
<dbReference type="AlphaFoldDB" id="A0A166PF81"/>
<keyword evidence="5 11" id="KW-0418">Kinase</keyword>
<dbReference type="InterPro" id="IPR000719">
    <property type="entry name" value="Prot_kinase_dom"/>
</dbReference>
<dbReference type="PANTHER" id="PTHR24058:SF103">
    <property type="entry name" value="SERINE_THREONINE-PROTEIN KINASE PRP4 HOMOLOG"/>
    <property type="match status" value="1"/>
</dbReference>
<dbReference type="EMBL" id="LFIV01000166">
    <property type="protein sequence ID" value="KZL66708.1"/>
    <property type="molecule type" value="Genomic_DNA"/>
</dbReference>
<dbReference type="CDD" id="cd14135">
    <property type="entry name" value="STKc_PRP4"/>
    <property type="match status" value="1"/>
</dbReference>
<feature type="binding site" evidence="8">
    <location>
        <position position="649"/>
    </location>
    <ligand>
        <name>ATP</name>
        <dbReference type="ChEBI" id="CHEBI:30616"/>
    </ligand>
</feature>
<evidence type="ECO:0000256" key="1">
    <source>
        <dbReference type="ARBA" id="ARBA00012513"/>
    </source>
</evidence>
<dbReference type="GO" id="GO:0004674">
    <property type="term" value="F:protein serine/threonine kinase activity"/>
    <property type="evidence" value="ECO:0007669"/>
    <property type="project" value="UniProtKB-KW"/>
</dbReference>
<organism evidence="11 12">
    <name type="scientific">Colletotrichum tofieldiae</name>
    <dbReference type="NCBI Taxonomy" id="708197"/>
    <lineage>
        <taxon>Eukaryota</taxon>
        <taxon>Fungi</taxon>
        <taxon>Dikarya</taxon>
        <taxon>Ascomycota</taxon>
        <taxon>Pezizomycotina</taxon>
        <taxon>Sordariomycetes</taxon>
        <taxon>Hypocreomycetidae</taxon>
        <taxon>Glomerellales</taxon>
        <taxon>Glomerellaceae</taxon>
        <taxon>Colletotrichum</taxon>
        <taxon>Colletotrichum spaethianum species complex</taxon>
    </lineage>
</organism>
<feature type="compositionally biased region" description="Basic and acidic residues" evidence="9">
    <location>
        <begin position="333"/>
        <end position="361"/>
    </location>
</feature>
<dbReference type="PROSITE" id="PS50011">
    <property type="entry name" value="PROTEIN_KINASE_DOM"/>
    <property type="match status" value="1"/>
</dbReference>
<keyword evidence="4 8" id="KW-0547">Nucleotide-binding</keyword>
<dbReference type="Gene3D" id="1.10.510.10">
    <property type="entry name" value="Transferase(Phosphotransferase) domain 1"/>
    <property type="match status" value="1"/>
</dbReference>
<evidence type="ECO:0000256" key="2">
    <source>
        <dbReference type="ARBA" id="ARBA00022527"/>
    </source>
</evidence>
<feature type="region of interest" description="Disordered" evidence="9">
    <location>
        <begin position="439"/>
        <end position="561"/>
    </location>
</feature>
<dbReference type="InterPro" id="IPR017441">
    <property type="entry name" value="Protein_kinase_ATP_BS"/>
</dbReference>
<feature type="region of interest" description="Disordered" evidence="9">
    <location>
        <begin position="139"/>
        <end position="424"/>
    </location>
</feature>
<dbReference type="EC" id="2.7.11.1" evidence="1"/>
<evidence type="ECO:0000256" key="3">
    <source>
        <dbReference type="ARBA" id="ARBA00022679"/>
    </source>
</evidence>
<evidence type="ECO:0000256" key="4">
    <source>
        <dbReference type="ARBA" id="ARBA00022741"/>
    </source>
</evidence>
<evidence type="ECO:0000256" key="7">
    <source>
        <dbReference type="ARBA" id="ARBA00023596"/>
    </source>
</evidence>
<name>A0A166PF81_9PEZI</name>
<dbReference type="FunFam" id="1.10.510.10:FF:000078">
    <property type="entry name" value="Serine/threonine-protein kinase PRP4 homolog"/>
    <property type="match status" value="1"/>
</dbReference>
<protein>
    <recommendedName>
        <fullName evidence="1">non-specific serine/threonine protein kinase</fullName>
        <ecNumber evidence="1">2.7.11.1</ecNumber>
    </recommendedName>
</protein>
<keyword evidence="6 8" id="KW-0067">ATP-binding</keyword>